<comment type="caution">
    <text evidence="1">The sequence shown here is derived from an EMBL/GenBank/DDBJ whole genome shotgun (WGS) entry which is preliminary data.</text>
</comment>
<name>A0ACA9LFH3_9GLOM</name>
<accession>A0ACA9LFH3</accession>
<feature type="non-terminal residue" evidence="1">
    <location>
        <position position="1"/>
    </location>
</feature>
<organism evidence="1 2">
    <name type="scientific">Acaulospora colombiana</name>
    <dbReference type="NCBI Taxonomy" id="27376"/>
    <lineage>
        <taxon>Eukaryota</taxon>
        <taxon>Fungi</taxon>
        <taxon>Fungi incertae sedis</taxon>
        <taxon>Mucoromycota</taxon>
        <taxon>Glomeromycotina</taxon>
        <taxon>Glomeromycetes</taxon>
        <taxon>Diversisporales</taxon>
        <taxon>Acaulosporaceae</taxon>
        <taxon>Acaulospora</taxon>
    </lineage>
</organism>
<evidence type="ECO:0000313" key="2">
    <source>
        <dbReference type="Proteomes" id="UP000789525"/>
    </source>
</evidence>
<reference evidence="1" key="1">
    <citation type="submission" date="2021-06" db="EMBL/GenBank/DDBJ databases">
        <authorList>
            <person name="Kallberg Y."/>
            <person name="Tangrot J."/>
            <person name="Rosling A."/>
        </authorList>
    </citation>
    <scope>NUCLEOTIDE SEQUENCE</scope>
    <source>
        <strain evidence="1">CL356</strain>
    </source>
</reference>
<proteinExistence type="predicted"/>
<keyword evidence="2" id="KW-1185">Reference proteome</keyword>
<protein>
    <submittedName>
        <fullName evidence="1">16135_t:CDS:1</fullName>
    </submittedName>
</protein>
<gene>
    <name evidence="1" type="ORF">ACOLOM_LOCUS3768</name>
</gene>
<evidence type="ECO:0000313" key="1">
    <source>
        <dbReference type="EMBL" id="CAG8523649.1"/>
    </source>
</evidence>
<sequence length="166" mass="18602">IDSKKKNKGNANPKVAQKNVEKLDVNANIDTPKKIPQLSRMTSVSENVKGLDVSINVGTSESTEKISSKSHSESSHNVSQNVSPLSTGGATRRCEDERRTIIGKDDQRSSVNIAFVANIVDSLNLVEARLPKNKYLLSKNRDFWETNHIMYLNEQSTKHVRRILWS</sequence>
<dbReference type="Proteomes" id="UP000789525">
    <property type="component" value="Unassembled WGS sequence"/>
</dbReference>
<dbReference type="EMBL" id="CAJVPT010005770">
    <property type="protein sequence ID" value="CAG8523649.1"/>
    <property type="molecule type" value="Genomic_DNA"/>
</dbReference>